<dbReference type="NCBIfam" id="TIGR01080">
    <property type="entry name" value="rplX_A_E"/>
    <property type="match status" value="1"/>
</dbReference>
<dbReference type="GO" id="GO:0003735">
    <property type="term" value="F:structural constituent of ribosome"/>
    <property type="evidence" value="ECO:0007669"/>
    <property type="project" value="InterPro"/>
</dbReference>
<sequence>MMKFRLSEDTKKASSWQVVQVYRKKCIIYTEQVQRVKANGTAVHVGIHPSKMVITRVKLDKDRKKTLERKAKSP</sequence>
<dbReference type="GO" id="GO:0015934">
    <property type="term" value="C:large ribosomal subunit"/>
    <property type="evidence" value="ECO:0007669"/>
    <property type="project" value="InterPro"/>
</dbReference>
<comment type="caution">
    <text evidence="4">The sequence shown here is derived from an EMBL/GenBank/DDBJ whole genome shotgun (WGS) entry which is preliminary data.</text>
</comment>
<dbReference type="GO" id="GO:0006412">
    <property type="term" value="P:translation"/>
    <property type="evidence" value="ECO:0007669"/>
    <property type="project" value="InterPro"/>
</dbReference>
<dbReference type="Proteomes" id="UP001488838">
    <property type="component" value="Unassembled WGS sequence"/>
</dbReference>
<reference evidence="4 5" key="1">
    <citation type="journal article" date="2023" name="bioRxiv">
        <title>Conserved and derived expression patterns and positive selection on dental genes reveal complex evolutionary context of ever-growing rodent molars.</title>
        <authorList>
            <person name="Calamari Z.T."/>
            <person name="Song A."/>
            <person name="Cohen E."/>
            <person name="Akter M."/>
            <person name="Roy R.D."/>
            <person name="Hallikas O."/>
            <person name="Christensen M.M."/>
            <person name="Li P."/>
            <person name="Marangoni P."/>
            <person name="Jernvall J."/>
            <person name="Klein O.D."/>
        </authorList>
    </citation>
    <scope>NUCLEOTIDE SEQUENCE [LARGE SCALE GENOMIC DNA]</scope>
    <source>
        <strain evidence="4">V071</strain>
    </source>
</reference>
<name>A0AAW0JLE0_MYOGA</name>
<organism evidence="4 5">
    <name type="scientific">Myodes glareolus</name>
    <name type="common">Bank vole</name>
    <name type="synonym">Clethrionomys glareolus</name>
    <dbReference type="NCBI Taxonomy" id="447135"/>
    <lineage>
        <taxon>Eukaryota</taxon>
        <taxon>Metazoa</taxon>
        <taxon>Chordata</taxon>
        <taxon>Craniata</taxon>
        <taxon>Vertebrata</taxon>
        <taxon>Euteleostomi</taxon>
        <taxon>Mammalia</taxon>
        <taxon>Eutheria</taxon>
        <taxon>Euarchontoglires</taxon>
        <taxon>Glires</taxon>
        <taxon>Rodentia</taxon>
        <taxon>Myomorpha</taxon>
        <taxon>Muroidea</taxon>
        <taxon>Cricetidae</taxon>
        <taxon>Arvicolinae</taxon>
        <taxon>Myodes</taxon>
    </lineage>
</organism>
<dbReference type="InterPro" id="IPR008991">
    <property type="entry name" value="Translation_prot_SH3-like_sf"/>
</dbReference>
<dbReference type="Pfam" id="PF16906">
    <property type="entry name" value="Ribosomal_L26"/>
    <property type="match status" value="1"/>
</dbReference>
<dbReference type="AlphaFoldDB" id="A0AAW0JLE0"/>
<keyword evidence="2" id="KW-0689">Ribosomal protein</keyword>
<protein>
    <recommendedName>
        <fullName evidence="6">Ribosomal protein L26</fullName>
    </recommendedName>
</protein>
<evidence type="ECO:0008006" key="6">
    <source>
        <dbReference type="Google" id="ProtNLM"/>
    </source>
</evidence>
<proteinExistence type="inferred from homology"/>
<dbReference type="InterPro" id="IPR005756">
    <property type="entry name" value="Ribosomal_uL24_euk/arc"/>
</dbReference>
<keyword evidence="3" id="KW-0687">Ribonucleoprotein</keyword>
<evidence type="ECO:0000313" key="5">
    <source>
        <dbReference type="Proteomes" id="UP001488838"/>
    </source>
</evidence>
<evidence type="ECO:0000256" key="3">
    <source>
        <dbReference type="ARBA" id="ARBA00023274"/>
    </source>
</evidence>
<dbReference type="Gene3D" id="2.30.30.30">
    <property type="match status" value="1"/>
</dbReference>
<accession>A0AAW0JLE0</accession>
<dbReference type="EMBL" id="JBBHLL010000031">
    <property type="protein sequence ID" value="KAK7827069.1"/>
    <property type="molecule type" value="Genomic_DNA"/>
</dbReference>
<dbReference type="InterPro" id="IPR014722">
    <property type="entry name" value="Rib_uL2_dom2"/>
</dbReference>
<dbReference type="PANTHER" id="PTHR11143">
    <property type="entry name" value="60S RIBOSOMAL PROTEIN L26 FAMILY MEMBER"/>
    <property type="match status" value="1"/>
</dbReference>
<dbReference type="SUPFAM" id="SSF50104">
    <property type="entry name" value="Translation proteins SH3-like domain"/>
    <property type="match status" value="1"/>
</dbReference>
<keyword evidence="5" id="KW-1185">Reference proteome</keyword>
<evidence type="ECO:0000256" key="1">
    <source>
        <dbReference type="ARBA" id="ARBA00010618"/>
    </source>
</evidence>
<gene>
    <name evidence="4" type="ORF">U0070_019865</name>
</gene>
<evidence type="ECO:0000256" key="2">
    <source>
        <dbReference type="ARBA" id="ARBA00022980"/>
    </source>
</evidence>
<evidence type="ECO:0000313" key="4">
    <source>
        <dbReference type="EMBL" id="KAK7827069.1"/>
    </source>
</evidence>
<comment type="similarity">
    <text evidence="1">Belongs to the universal ribosomal protein uL24 family.</text>
</comment>